<evidence type="ECO:0000256" key="1">
    <source>
        <dbReference type="ARBA" id="ARBA00022723"/>
    </source>
</evidence>
<keyword evidence="1" id="KW-0479">Metal-binding</keyword>
<protein>
    <submittedName>
        <fullName evidence="5">Broad-complex core protein isoform 6</fullName>
    </submittedName>
</protein>
<organism evidence="5 6">
    <name type="scientific">Operophtera brumata</name>
    <name type="common">Winter moth</name>
    <name type="synonym">Phalaena brumata</name>
    <dbReference type="NCBI Taxonomy" id="104452"/>
    <lineage>
        <taxon>Eukaryota</taxon>
        <taxon>Metazoa</taxon>
        <taxon>Ecdysozoa</taxon>
        <taxon>Arthropoda</taxon>
        <taxon>Hexapoda</taxon>
        <taxon>Insecta</taxon>
        <taxon>Pterygota</taxon>
        <taxon>Neoptera</taxon>
        <taxon>Endopterygota</taxon>
        <taxon>Lepidoptera</taxon>
        <taxon>Glossata</taxon>
        <taxon>Ditrysia</taxon>
        <taxon>Geometroidea</taxon>
        <taxon>Geometridae</taxon>
        <taxon>Larentiinae</taxon>
        <taxon>Operophtera</taxon>
    </lineage>
</organism>
<dbReference type="AlphaFoldDB" id="A0A0L7L299"/>
<dbReference type="GO" id="GO:0008270">
    <property type="term" value="F:zinc ion binding"/>
    <property type="evidence" value="ECO:0007669"/>
    <property type="project" value="UniProtKB-KW"/>
</dbReference>
<feature type="non-terminal residue" evidence="5">
    <location>
        <position position="117"/>
    </location>
</feature>
<evidence type="ECO:0000313" key="6">
    <source>
        <dbReference type="Proteomes" id="UP000037510"/>
    </source>
</evidence>
<dbReference type="EMBL" id="JTDY01003500">
    <property type="protein sequence ID" value="KOB69456.1"/>
    <property type="molecule type" value="Genomic_DNA"/>
</dbReference>
<evidence type="ECO:0000259" key="4">
    <source>
        <dbReference type="Pfam" id="PF04500"/>
    </source>
</evidence>
<feature type="non-terminal residue" evidence="5">
    <location>
        <position position="1"/>
    </location>
</feature>
<dbReference type="Gene3D" id="2.20.25.240">
    <property type="match status" value="2"/>
</dbReference>
<evidence type="ECO:0000313" key="5">
    <source>
        <dbReference type="EMBL" id="KOB69456.1"/>
    </source>
</evidence>
<comment type="caution">
    <text evidence="5">The sequence shown here is derived from an EMBL/GenBank/DDBJ whole genome shotgun (WGS) entry which is preliminary data.</text>
</comment>
<dbReference type="Pfam" id="PF04500">
    <property type="entry name" value="FLYWCH"/>
    <property type="match status" value="1"/>
</dbReference>
<feature type="domain" description="FLYWCH-type" evidence="4">
    <location>
        <begin position="47"/>
        <end position="98"/>
    </location>
</feature>
<keyword evidence="2" id="KW-0863">Zinc-finger</keyword>
<evidence type="ECO:0000256" key="3">
    <source>
        <dbReference type="ARBA" id="ARBA00022833"/>
    </source>
</evidence>
<name>A0A0L7L299_OPEBR</name>
<dbReference type="Proteomes" id="UP000037510">
    <property type="component" value="Unassembled WGS sequence"/>
</dbReference>
<reference evidence="5 6" key="1">
    <citation type="journal article" date="2015" name="Genome Biol. Evol.">
        <title>The genome of winter moth (Operophtera brumata) provides a genomic perspective on sexual dimorphism and phenology.</title>
        <authorList>
            <person name="Derks M.F."/>
            <person name="Smit S."/>
            <person name="Salis L."/>
            <person name="Schijlen E."/>
            <person name="Bossers A."/>
            <person name="Mateman C."/>
            <person name="Pijl A.S."/>
            <person name="de Ridder D."/>
            <person name="Groenen M.A."/>
            <person name="Visser M.E."/>
            <person name="Megens H.J."/>
        </authorList>
    </citation>
    <scope>NUCLEOTIDE SEQUENCE [LARGE SCALE GENOMIC DNA]</scope>
    <source>
        <strain evidence="5">WM2013NL</strain>
        <tissue evidence="5">Head and thorax</tissue>
    </source>
</reference>
<gene>
    <name evidence="5" type="ORF">OBRU01_16781</name>
</gene>
<proteinExistence type="predicted"/>
<accession>A0A0L7L299</accession>
<keyword evidence="3" id="KW-0862">Zinc</keyword>
<sequence length="117" mass="13917">VNFAHYEIILSQRGRQLILHNGYTYARLSESKWRCSTNYPECKVYIRGKDMILYKDYTYSEKRPAYWQCSIAPQKKCRARLTLNKNGEITMIEDKHTHPKLQYFVSKAGVFVRCNSR</sequence>
<keyword evidence="6" id="KW-1185">Reference proteome</keyword>
<evidence type="ECO:0000256" key="2">
    <source>
        <dbReference type="ARBA" id="ARBA00022771"/>
    </source>
</evidence>
<dbReference type="InterPro" id="IPR007588">
    <property type="entry name" value="Znf_FLYWCH"/>
</dbReference>